<feature type="signal peptide" evidence="1">
    <location>
        <begin position="1"/>
        <end position="25"/>
    </location>
</feature>
<reference evidence="2 3" key="1">
    <citation type="submission" date="2016-08" db="EMBL/GenBank/DDBJ databases">
        <title>Genome sequencing of Paenibacillus sp. TI45-13ar, isolated from Korean traditional nuruk.</title>
        <authorList>
            <person name="Kim S.-J."/>
        </authorList>
    </citation>
    <scope>NUCLEOTIDE SEQUENCE [LARGE SCALE GENOMIC DNA]</scope>
    <source>
        <strain evidence="2 3">TI45-13ar</strain>
    </source>
</reference>
<dbReference type="EMBL" id="MDER01000046">
    <property type="protein sequence ID" value="ODP27783.1"/>
    <property type="molecule type" value="Genomic_DNA"/>
</dbReference>
<dbReference type="RefSeq" id="WP_069328214.1">
    <property type="nucleotide sequence ID" value="NZ_MDER01000046.1"/>
</dbReference>
<dbReference type="Proteomes" id="UP000094578">
    <property type="component" value="Unassembled WGS sequence"/>
</dbReference>
<proteinExistence type="predicted"/>
<name>A0A1E3L2A0_9BACL</name>
<feature type="chain" id="PRO_5038872670" evidence="1">
    <location>
        <begin position="26"/>
        <end position="192"/>
    </location>
</feature>
<organism evidence="2 3">
    <name type="scientific">Paenibacillus nuruki</name>
    <dbReference type="NCBI Taxonomy" id="1886670"/>
    <lineage>
        <taxon>Bacteria</taxon>
        <taxon>Bacillati</taxon>
        <taxon>Bacillota</taxon>
        <taxon>Bacilli</taxon>
        <taxon>Bacillales</taxon>
        <taxon>Paenibacillaceae</taxon>
        <taxon>Paenibacillus</taxon>
    </lineage>
</organism>
<keyword evidence="1" id="KW-0732">Signal</keyword>
<evidence type="ECO:0000313" key="3">
    <source>
        <dbReference type="Proteomes" id="UP000094578"/>
    </source>
</evidence>
<evidence type="ECO:0000256" key="1">
    <source>
        <dbReference type="SAM" id="SignalP"/>
    </source>
</evidence>
<dbReference type="AlphaFoldDB" id="A0A1E3L2A0"/>
<evidence type="ECO:0000313" key="2">
    <source>
        <dbReference type="EMBL" id="ODP27783.1"/>
    </source>
</evidence>
<comment type="caution">
    <text evidence="2">The sequence shown here is derived from an EMBL/GenBank/DDBJ whole genome shotgun (WGS) entry which is preliminary data.</text>
</comment>
<sequence>MFKTMMGIFGAGAASLILLTSGSMTQTSGTVTAEAATVTQSVYEDTYTPTANVPADGTYTVFINKIERDTNASHYELTVDPINWYTGEAANVEFNKENPNSGIDGAPDGYYITNEDTQTYHYAVAANPKVLMQIYDHTGQWQDIDTNWDEPVSIQKLNAIFQKPDLLDPTSFPYHITVKDGQVTKIVQQFIP</sequence>
<accession>A0A1E3L2A0</accession>
<gene>
    <name evidence="2" type="ORF">PTI45_02806</name>
</gene>
<protein>
    <submittedName>
        <fullName evidence="2">Uncharacterized protein</fullName>
    </submittedName>
</protein>
<keyword evidence="3" id="KW-1185">Reference proteome</keyword>